<reference evidence="2 3" key="1">
    <citation type="submission" date="2020-07" db="EMBL/GenBank/DDBJ databases">
        <title>Sequencing the genomes of 1000 actinobacteria strains.</title>
        <authorList>
            <person name="Klenk H.-P."/>
        </authorList>
    </citation>
    <scope>NUCLEOTIDE SEQUENCE [LARGE SCALE GENOMIC DNA]</scope>
    <source>
        <strain evidence="2 3">DSM 102047</strain>
    </source>
</reference>
<evidence type="ECO:0000259" key="1">
    <source>
        <dbReference type="Pfam" id="PF12680"/>
    </source>
</evidence>
<evidence type="ECO:0000313" key="3">
    <source>
        <dbReference type="Proteomes" id="UP000521748"/>
    </source>
</evidence>
<organism evidence="2 3">
    <name type="scientific">Psychromicrobium silvestre</name>
    <dbReference type="NCBI Taxonomy" id="1645614"/>
    <lineage>
        <taxon>Bacteria</taxon>
        <taxon>Bacillati</taxon>
        <taxon>Actinomycetota</taxon>
        <taxon>Actinomycetes</taxon>
        <taxon>Micrococcales</taxon>
        <taxon>Micrococcaceae</taxon>
        <taxon>Psychromicrobium</taxon>
    </lineage>
</organism>
<dbReference type="PANTHER" id="PTHR41252">
    <property type="entry name" value="BLR2505 PROTEIN"/>
    <property type="match status" value="1"/>
</dbReference>
<name>A0A7Y9S555_9MICC</name>
<sequence>MTSNLEIVSAHYAASARGDLAGMLAPLAADTAWTEAAGFPCAGTYIGPEAVAENVFAALAKDWDGYAFDLERLLDAGERIVGVGTYRGTHRVTGKSFTARVVHLWYLEDGVVRTFEQVVDSVPVVEAAQTLPLR</sequence>
<accession>A0A7Y9S555</accession>
<proteinExistence type="predicted"/>
<feature type="domain" description="SnoaL-like" evidence="1">
    <location>
        <begin position="8"/>
        <end position="111"/>
    </location>
</feature>
<gene>
    <name evidence="2" type="ORF">FHU41_000949</name>
</gene>
<evidence type="ECO:0000313" key="2">
    <source>
        <dbReference type="EMBL" id="NYE94728.1"/>
    </source>
</evidence>
<comment type="caution">
    <text evidence="2">The sequence shown here is derived from an EMBL/GenBank/DDBJ whole genome shotgun (WGS) entry which is preliminary data.</text>
</comment>
<protein>
    <recommendedName>
        <fullName evidence="1">SnoaL-like domain-containing protein</fullName>
    </recommendedName>
</protein>
<dbReference type="RefSeq" id="WP_179388455.1">
    <property type="nucleotide sequence ID" value="NZ_JACBYQ010000001.1"/>
</dbReference>
<keyword evidence="3" id="KW-1185">Reference proteome</keyword>
<dbReference type="EMBL" id="JACBYQ010000001">
    <property type="protein sequence ID" value="NYE94728.1"/>
    <property type="molecule type" value="Genomic_DNA"/>
</dbReference>
<dbReference type="InterPro" id="IPR037401">
    <property type="entry name" value="SnoaL-like"/>
</dbReference>
<dbReference type="Proteomes" id="UP000521748">
    <property type="component" value="Unassembled WGS sequence"/>
</dbReference>
<dbReference type="AlphaFoldDB" id="A0A7Y9S555"/>
<dbReference type="Gene3D" id="3.10.450.50">
    <property type="match status" value="1"/>
</dbReference>
<dbReference type="InterPro" id="IPR032710">
    <property type="entry name" value="NTF2-like_dom_sf"/>
</dbReference>
<dbReference type="SUPFAM" id="SSF54427">
    <property type="entry name" value="NTF2-like"/>
    <property type="match status" value="1"/>
</dbReference>
<dbReference type="PANTHER" id="PTHR41252:SF1">
    <property type="entry name" value="BLR2505 PROTEIN"/>
    <property type="match status" value="1"/>
</dbReference>
<dbReference type="Pfam" id="PF12680">
    <property type="entry name" value="SnoaL_2"/>
    <property type="match status" value="1"/>
</dbReference>